<dbReference type="InterPro" id="IPR031558">
    <property type="entry name" value="Vps36-NZF-N"/>
</dbReference>
<dbReference type="SUPFAM" id="SSF75304">
    <property type="entry name" value="Amidase signature (AS) enzymes"/>
    <property type="match status" value="1"/>
</dbReference>
<comment type="catalytic activity">
    <reaction evidence="1">
        <text>a monocarboxylic acid amide + H2O = a monocarboxylate + NH4(+)</text>
        <dbReference type="Rhea" id="RHEA:12020"/>
        <dbReference type="ChEBI" id="CHEBI:15377"/>
        <dbReference type="ChEBI" id="CHEBI:28938"/>
        <dbReference type="ChEBI" id="CHEBI:35757"/>
        <dbReference type="ChEBI" id="CHEBI:83628"/>
        <dbReference type="EC" id="3.5.1.4"/>
    </reaction>
</comment>
<comment type="similarity">
    <text evidence="3">Belongs to the VPS36 family.</text>
</comment>
<gene>
    <name evidence="11" type="ORF">BJX67DRAFT_372309</name>
</gene>
<evidence type="ECO:0000256" key="7">
    <source>
        <dbReference type="ARBA" id="ARBA00022801"/>
    </source>
</evidence>
<evidence type="ECO:0000256" key="3">
    <source>
        <dbReference type="ARBA" id="ARBA00009697"/>
    </source>
</evidence>
<evidence type="ECO:0000256" key="8">
    <source>
        <dbReference type="ARBA" id="ARBA00022833"/>
    </source>
</evidence>
<dbReference type="InterPro" id="IPR021648">
    <property type="entry name" value="GLUE_dom"/>
</dbReference>
<protein>
    <recommendedName>
        <fullName evidence="4">amidase</fullName>
        <ecNumber evidence="4">3.5.1.4</ecNumber>
    </recommendedName>
</protein>
<dbReference type="SMART" id="SM00547">
    <property type="entry name" value="ZnF_RBZ"/>
    <property type="match status" value="1"/>
</dbReference>
<feature type="region of interest" description="Disordered" evidence="9">
    <location>
        <begin position="608"/>
        <end position="629"/>
    </location>
</feature>
<dbReference type="Pfam" id="PF04157">
    <property type="entry name" value="EAP30"/>
    <property type="match status" value="1"/>
</dbReference>
<keyword evidence="8" id="KW-0862">Zinc</keyword>
<dbReference type="Gene3D" id="2.30.30.380">
    <property type="entry name" value="Zn-finger domain of Sec23/24"/>
    <property type="match status" value="1"/>
</dbReference>
<dbReference type="Gene3D" id="1.10.10.10">
    <property type="entry name" value="Winged helix-like DNA-binding domain superfamily/Winged helix DNA-binding domain"/>
    <property type="match status" value="2"/>
</dbReference>
<dbReference type="InterPro" id="IPR036388">
    <property type="entry name" value="WH-like_DNA-bd_sf"/>
</dbReference>
<organism evidence="11 12">
    <name type="scientific">Aspergillus lucknowensis</name>
    <dbReference type="NCBI Taxonomy" id="176173"/>
    <lineage>
        <taxon>Eukaryota</taxon>
        <taxon>Fungi</taxon>
        <taxon>Dikarya</taxon>
        <taxon>Ascomycota</taxon>
        <taxon>Pezizomycotina</taxon>
        <taxon>Eurotiomycetes</taxon>
        <taxon>Eurotiomycetidae</taxon>
        <taxon>Eurotiales</taxon>
        <taxon>Aspergillaceae</taxon>
        <taxon>Aspergillus</taxon>
        <taxon>Aspergillus subgen. Nidulantes</taxon>
    </lineage>
</organism>
<evidence type="ECO:0000256" key="1">
    <source>
        <dbReference type="ARBA" id="ARBA00001311"/>
    </source>
</evidence>
<feature type="compositionally biased region" description="Low complexity" evidence="9">
    <location>
        <begin position="619"/>
        <end position="629"/>
    </location>
</feature>
<feature type="compositionally biased region" description="Polar residues" evidence="9">
    <location>
        <begin position="844"/>
        <end position="856"/>
    </location>
</feature>
<keyword evidence="12" id="KW-1185">Reference proteome</keyword>
<dbReference type="GeneID" id="98146301"/>
<accession>A0ABR4LQP6</accession>
<sequence>MASTWEKQACKAQNILQQSIPKQWMVPPDQLPPAAQLNVVDFPRESGILTDKELTITGLSATGLVTAMGNGKLRAEEVVVAFLKRSVAGHQLLNFATEFMAEKAIARARELDRHFRETGTLVGPLHGVPISVKEHIGIKGLTLNGGYATWVDDIATEDALLLQCLEKAGAVFHVRTNQPQSLMHLCCSNNLTGTTLNPWNRALSPGGSSGGEGASMGFKCAPLGIGTDIGGSIRCPAAFCGAYGFRPTAHRNPTSGLKLPEPGQESILGVIGPLASQSIEDLELFQRAVLGQEPWDIETALVPVPWRSVKPTTNITVAIMWDDGCVRPHPPVSRALKHAREKLLAAGIKLVNWEPYKHDHGWEIISSLYFPDAAASQRALLRQTGEPALPLTEWAFRYSRPAPLTIAENWELNDQRDVYRDEYHALMKSRGVDFILCPAYVGAAAVLGESHYWNYTAIWNILDQPAAVFPSGLHVDPKLDVQDNSYRPRNAIDEREWKKYVPEWYTGAPIGLQLMFFKTLDLTTALRPLLLPDETLLFVQDAVGLYEGKYKVANYQNGHAYLTSHRVCYVAIDEPRKYSVGIDLRDIDRAEYQAGFLKSSAKIIIYPKPSKNNEDRSRSSGASPSRSLPLRTQLAGTQTPLSQTAASVYTPTAPKPLNATWVCPICSFSNQVPSNFDPSTATKSTPITPCLACGIKPPLTTILKAAIAAAANRESSSTSQAVPQLGHGGPLEGRGTKTALNGHGSVTCPRCTFLNHPSLIECEICGASLTANPLRDPYDQTRSESPAPMFEEANIRNTEVNDHIKLSFRGGGEKTFLDRLKGALIQRKWLLYNAPPPPPQPKPASSSDLTGASTGVASPAHDRSPRVGIAGLERRGLEARKNNEVVIGNAFEDLEALMASAKQIVALAETLARESGMANGETSAETSAVLSESAAALGMVTTKDMLGSSANNLYLSELSRNLAEYLTDDRKGVLQKEGGIMSLIDLWAVFNRTRNGVELVSPSDFQRAAELWEKLKLPVRLRRFKSGLLVVQRYDWSDEKTLRQLQDWMAEFRQVPPSDPVPWNWRLFGCPVTAQEAAQRFGWSVGVAAEELEMAEDKGILCREEGIEGLKFWSNFITTDPMPDDPHGLAVSIVEI</sequence>
<evidence type="ECO:0000256" key="5">
    <source>
        <dbReference type="ARBA" id="ARBA00022723"/>
    </source>
</evidence>
<dbReference type="PANTHER" id="PTHR46072:SF4">
    <property type="entry name" value="AMIDASE C550.07-RELATED"/>
    <property type="match status" value="1"/>
</dbReference>
<dbReference type="InterPro" id="IPR036443">
    <property type="entry name" value="Znf_RanBP2_sf"/>
</dbReference>
<dbReference type="Pfam" id="PF11605">
    <property type="entry name" value="Vps36_ESCRT-II"/>
    <property type="match status" value="1"/>
</dbReference>
<dbReference type="Gene3D" id="2.30.29.30">
    <property type="entry name" value="Pleckstrin-homology domain (PH domain)/Phosphotyrosine-binding domain (PTB)"/>
    <property type="match status" value="2"/>
</dbReference>
<dbReference type="PROSITE" id="PS00571">
    <property type="entry name" value="AMIDASES"/>
    <property type="match status" value="1"/>
</dbReference>
<evidence type="ECO:0000256" key="4">
    <source>
        <dbReference type="ARBA" id="ARBA00012922"/>
    </source>
</evidence>
<dbReference type="RefSeq" id="XP_070885849.1">
    <property type="nucleotide sequence ID" value="XM_071031229.1"/>
</dbReference>
<dbReference type="Gene3D" id="6.10.140.260">
    <property type="match status" value="1"/>
</dbReference>
<dbReference type="InterPro" id="IPR036390">
    <property type="entry name" value="WH_DNA-bd_sf"/>
</dbReference>
<dbReference type="Gene3D" id="3.90.1300.10">
    <property type="entry name" value="Amidase signature (AS) domain"/>
    <property type="match status" value="1"/>
</dbReference>
<dbReference type="InterPro" id="IPR011993">
    <property type="entry name" value="PH-like_dom_sf"/>
</dbReference>
<dbReference type="EC" id="3.5.1.4" evidence="4"/>
<keyword evidence="6" id="KW-0863">Zinc-finger</keyword>
<feature type="region of interest" description="Disordered" evidence="9">
    <location>
        <begin position="832"/>
        <end position="867"/>
    </location>
</feature>
<dbReference type="Pfam" id="PF01425">
    <property type="entry name" value="Amidase"/>
    <property type="match status" value="1"/>
</dbReference>
<feature type="domain" description="GLUE N-terminal" evidence="10">
    <location>
        <begin position="520"/>
        <end position="836"/>
    </location>
</feature>
<dbReference type="SUPFAM" id="SSF46785">
    <property type="entry name" value="Winged helix' DNA-binding domain"/>
    <property type="match status" value="1"/>
</dbReference>
<dbReference type="SUPFAM" id="SSF90209">
    <property type="entry name" value="Ran binding protein zinc finger-like"/>
    <property type="match status" value="1"/>
</dbReference>
<dbReference type="Pfam" id="PF16988">
    <property type="entry name" value="Vps36-NZF-N"/>
    <property type="match status" value="1"/>
</dbReference>
<dbReference type="PANTHER" id="PTHR46072">
    <property type="entry name" value="AMIDASE-RELATED-RELATED"/>
    <property type="match status" value="1"/>
</dbReference>
<evidence type="ECO:0000313" key="11">
    <source>
        <dbReference type="EMBL" id="KAL2866870.1"/>
    </source>
</evidence>
<comment type="caution">
    <text evidence="11">The sequence shown here is derived from an EMBL/GenBank/DDBJ whole genome shotgun (WGS) entry which is preliminary data.</text>
</comment>
<reference evidence="11 12" key="1">
    <citation type="submission" date="2024-07" db="EMBL/GenBank/DDBJ databases">
        <title>Section-level genome sequencing and comparative genomics of Aspergillus sections Usti and Cavernicolus.</title>
        <authorList>
            <consortium name="Lawrence Berkeley National Laboratory"/>
            <person name="Nybo J.L."/>
            <person name="Vesth T.C."/>
            <person name="Theobald S."/>
            <person name="Frisvad J.C."/>
            <person name="Larsen T.O."/>
            <person name="Kjaerboelling I."/>
            <person name="Rothschild-Mancinelli K."/>
            <person name="Lyhne E.K."/>
            <person name="Kogle M.E."/>
            <person name="Barry K."/>
            <person name="Clum A."/>
            <person name="Na H."/>
            <person name="Ledsgaard L."/>
            <person name="Lin J."/>
            <person name="Lipzen A."/>
            <person name="Kuo A."/>
            <person name="Riley R."/>
            <person name="Mondo S."/>
            <person name="Labutti K."/>
            <person name="Haridas S."/>
            <person name="Pangalinan J."/>
            <person name="Salamov A.A."/>
            <person name="Simmons B.A."/>
            <person name="Magnuson J.K."/>
            <person name="Chen J."/>
            <person name="Drula E."/>
            <person name="Henrissat B."/>
            <person name="Wiebenga A."/>
            <person name="Lubbers R.J."/>
            <person name="Gomes A.C."/>
            <person name="Macurrencykelacurrency M.R."/>
            <person name="Stajich J."/>
            <person name="Grigoriev I.V."/>
            <person name="Mortensen U.H."/>
            <person name="De Vries R.P."/>
            <person name="Baker S.E."/>
            <person name="Andersen M.R."/>
        </authorList>
    </citation>
    <scope>NUCLEOTIDE SEQUENCE [LARGE SCALE GENOMIC DNA]</scope>
    <source>
        <strain evidence="11 12">CBS 449.75</strain>
    </source>
</reference>
<keyword evidence="5" id="KW-0479">Metal-binding</keyword>
<dbReference type="Proteomes" id="UP001610432">
    <property type="component" value="Unassembled WGS sequence"/>
</dbReference>
<evidence type="ECO:0000256" key="6">
    <source>
        <dbReference type="ARBA" id="ARBA00022771"/>
    </source>
</evidence>
<dbReference type="InterPro" id="IPR036928">
    <property type="entry name" value="AS_sf"/>
</dbReference>
<dbReference type="EMBL" id="JBFXLQ010000022">
    <property type="protein sequence ID" value="KAL2866870.1"/>
    <property type="molecule type" value="Genomic_DNA"/>
</dbReference>
<dbReference type="InterPro" id="IPR001876">
    <property type="entry name" value="Znf_RanBP2"/>
</dbReference>
<name>A0ABR4LQP6_9EURO</name>
<evidence type="ECO:0000256" key="9">
    <source>
        <dbReference type="SAM" id="MobiDB-lite"/>
    </source>
</evidence>
<evidence type="ECO:0000259" key="10">
    <source>
        <dbReference type="PROSITE" id="PS51495"/>
    </source>
</evidence>
<keyword evidence="7" id="KW-0378">Hydrolase</keyword>
<comment type="similarity">
    <text evidence="2">Belongs to the amidase family.</text>
</comment>
<dbReference type="SUPFAM" id="SSF50729">
    <property type="entry name" value="PH domain-like"/>
    <property type="match status" value="2"/>
</dbReference>
<dbReference type="InterPro" id="IPR020556">
    <property type="entry name" value="Amidase_CS"/>
</dbReference>
<dbReference type="PROSITE" id="PS51495">
    <property type="entry name" value="GLUE"/>
    <property type="match status" value="1"/>
</dbReference>
<dbReference type="InterPro" id="IPR023631">
    <property type="entry name" value="Amidase_dom"/>
</dbReference>
<dbReference type="InterPro" id="IPR040608">
    <property type="entry name" value="Snf8/Vps36"/>
</dbReference>
<evidence type="ECO:0000256" key="2">
    <source>
        <dbReference type="ARBA" id="ARBA00009199"/>
    </source>
</evidence>
<proteinExistence type="inferred from homology"/>
<evidence type="ECO:0000313" key="12">
    <source>
        <dbReference type="Proteomes" id="UP001610432"/>
    </source>
</evidence>